<dbReference type="AlphaFoldDB" id="A0A7S2X2P2"/>
<dbReference type="Gene3D" id="3.20.20.70">
    <property type="entry name" value="Aldolase class I"/>
    <property type="match status" value="1"/>
</dbReference>
<evidence type="ECO:0008006" key="4">
    <source>
        <dbReference type="Google" id="ProtNLM"/>
    </source>
</evidence>
<keyword evidence="1" id="KW-0704">Schiff base</keyword>
<name>A0A7S2X2P2_9CHLO</name>
<dbReference type="SUPFAM" id="SSF51569">
    <property type="entry name" value="Aldolase"/>
    <property type="match status" value="1"/>
</dbReference>
<evidence type="ECO:0000313" key="2">
    <source>
        <dbReference type="EMBL" id="CAD9720761.1"/>
    </source>
</evidence>
<protein>
    <recommendedName>
        <fullName evidence="4">Transaldolase</fullName>
    </recommendedName>
</protein>
<dbReference type="Pfam" id="PF00923">
    <property type="entry name" value="TAL_FSA"/>
    <property type="match status" value="1"/>
</dbReference>
<accession>A0A7S2X2P2</accession>
<evidence type="ECO:0000256" key="1">
    <source>
        <dbReference type="ARBA" id="ARBA00023270"/>
    </source>
</evidence>
<dbReference type="PANTHER" id="PTHR10683:SF18">
    <property type="entry name" value="TRANSALDOLASE"/>
    <property type="match status" value="1"/>
</dbReference>
<dbReference type="InterPro" id="IPR001585">
    <property type="entry name" value="TAL/FSA"/>
</dbReference>
<evidence type="ECO:0000313" key="3">
    <source>
        <dbReference type="EMBL" id="CAD9720762.1"/>
    </source>
</evidence>
<dbReference type="PANTHER" id="PTHR10683">
    <property type="entry name" value="TRANSALDOLASE"/>
    <property type="match status" value="1"/>
</dbReference>
<reference evidence="2" key="1">
    <citation type="submission" date="2021-01" db="EMBL/GenBank/DDBJ databases">
        <authorList>
            <person name="Corre E."/>
            <person name="Pelletier E."/>
            <person name="Niang G."/>
            <person name="Scheremetjew M."/>
            <person name="Finn R."/>
            <person name="Kale V."/>
            <person name="Holt S."/>
            <person name="Cochrane G."/>
            <person name="Meng A."/>
            <person name="Brown T."/>
            <person name="Cohen L."/>
        </authorList>
    </citation>
    <scope>NUCLEOTIDE SEQUENCE</scope>
    <source>
        <strain evidence="2">RCC2335</strain>
    </source>
</reference>
<dbReference type="EMBL" id="HBHM01000043">
    <property type="protein sequence ID" value="CAD9720762.1"/>
    <property type="molecule type" value="Transcribed_RNA"/>
</dbReference>
<dbReference type="InterPro" id="IPR013785">
    <property type="entry name" value="Aldolase_TIM"/>
</dbReference>
<proteinExistence type="predicted"/>
<gene>
    <name evidence="2" type="ORF">CROS1312_LOCUS27</name>
    <name evidence="3" type="ORF">CROS1312_LOCUS28</name>
</gene>
<dbReference type="EMBL" id="HBHM01000042">
    <property type="protein sequence ID" value="CAD9720761.1"/>
    <property type="molecule type" value="Transcribed_RNA"/>
</dbReference>
<dbReference type="GO" id="GO:0005975">
    <property type="term" value="P:carbohydrate metabolic process"/>
    <property type="evidence" value="ECO:0007669"/>
    <property type="project" value="InterPro"/>
</dbReference>
<sequence length="450" mass="49079">MKTMRVSRNHTMAHGCHNRATTLVPGARVKMVMMGKRVSKVPKVAPRWPCLYPQQGHLLGATVKAKAAASPSYDAPSNVSGGSQLESLCKLSEVVRNSVVLEDGESFRDASCSSAAAVTSRILLKVLRNPVGLRQYEQPIESALAYIEQTQPKEKDSLGLVHCSLDKAMVNLGSLLAEQVDGRVSTEVDARFANDSAKIVEQVNYLSKLYEEVGVKPDRILYRIPATWAGIQACRELESRGIQCLMTLVCSFTQCIAAAEAGASVVQLYVGRVRDWYRKNPNAIRNPDGPREDSGGVLGEVGAGAMDPGRDLVAKCYNYVHKHHPGTKIMAGDIRTKEDALAISGCDYIVMPPHLISQLDASPSVLGYNDGLRASSDDEYVDLLPELTLEGASRAEFSDRYTGGIKDEATFRVQMGECGRSLLDSSLQRYKDSFEQLEPYFTKIAGMGNV</sequence>
<organism evidence="2">
    <name type="scientific">Chloropicon roscoffensis</name>
    <dbReference type="NCBI Taxonomy" id="1461544"/>
    <lineage>
        <taxon>Eukaryota</taxon>
        <taxon>Viridiplantae</taxon>
        <taxon>Chlorophyta</taxon>
        <taxon>Chloropicophyceae</taxon>
        <taxon>Chloropicales</taxon>
        <taxon>Chloropicaceae</taxon>
        <taxon>Chloropicon</taxon>
    </lineage>
</organism>